<keyword evidence="1" id="KW-0812">Transmembrane</keyword>
<protein>
    <recommendedName>
        <fullName evidence="5">Mid2 domain-containing protein</fullName>
    </recommendedName>
</protein>
<evidence type="ECO:0000256" key="2">
    <source>
        <dbReference type="SAM" id="SignalP"/>
    </source>
</evidence>
<dbReference type="Proteomes" id="UP000799438">
    <property type="component" value="Unassembled WGS sequence"/>
</dbReference>
<feature type="transmembrane region" description="Helical" evidence="1">
    <location>
        <begin position="58"/>
        <end position="81"/>
    </location>
</feature>
<keyword evidence="4" id="KW-1185">Reference proteome</keyword>
<sequence>MLSFSGRQLSNILFFLLAQATFTTAQSSSTFDSSSFDKAFNDNAQTIKNGQKTVNAGMIAGVVIACVVGVGIVGGGIFWLIMVMRTRKRQEQQQREIAAATDRIEKRKIGDNSAADVEAGVYHPAAGYGDGGSGRVVEADGAQRFEAYRHSMPFEMDGGHVFEADGRQRSSELP</sequence>
<gene>
    <name evidence="3" type="ORF">K452DRAFT_286494</name>
</gene>
<evidence type="ECO:0008006" key="5">
    <source>
        <dbReference type="Google" id="ProtNLM"/>
    </source>
</evidence>
<name>A0A6A6BHY5_9PEZI</name>
<reference evidence="3" key="1">
    <citation type="journal article" date="2020" name="Stud. Mycol.">
        <title>101 Dothideomycetes genomes: a test case for predicting lifestyles and emergence of pathogens.</title>
        <authorList>
            <person name="Haridas S."/>
            <person name="Albert R."/>
            <person name="Binder M."/>
            <person name="Bloem J."/>
            <person name="Labutti K."/>
            <person name="Salamov A."/>
            <person name="Andreopoulos B."/>
            <person name="Baker S."/>
            <person name="Barry K."/>
            <person name="Bills G."/>
            <person name="Bluhm B."/>
            <person name="Cannon C."/>
            <person name="Castanera R."/>
            <person name="Culley D."/>
            <person name="Daum C."/>
            <person name="Ezra D."/>
            <person name="Gonzalez J."/>
            <person name="Henrissat B."/>
            <person name="Kuo A."/>
            <person name="Liang C."/>
            <person name="Lipzen A."/>
            <person name="Lutzoni F."/>
            <person name="Magnuson J."/>
            <person name="Mondo S."/>
            <person name="Nolan M."/>
            <person name="Ohm R."/>
            <person name="Pangilinan J."/>
            <person name="Park H.-J."/>
            <person name="Ramirez L."/>
            <person name="Alfaro M."/>
            <person name="Sun H."/>
            <person name="Tritt A."/>
            <person name="Yoshinaga Y."/>
            <person name="Zwiers L.-H."/>
            <person name="Turgeon B."/>
            <person name="Goodwin S."/>
            <person name="Spatafora J."/>
            <person name="Crous P."/>
            <person name="Grigoriev I."/>
        </authorList>
    </citation>
    <scope>NUCLEOTIDE SEQUENCE</scope>
    <source>
        <strain evidence="3">CBS 121167</strain>
    </source>
</reference>
<feature type="signal peptide" evidence="2">
    <location>
        <begin position="1"/>
        <end position="25"/>
    </location>
</feature>
<dbReference type="AlphaFoldDB" id="A0A6A6BHY5"/>
<evidence type="ECO:0000313" key="4">
    <source>
        <dbReference type="Proteomes" id="UP000799438"/>
    </source>
</evidence>
<keyword evidence="1" id="KW-0472">Membrane</keyword>
<dbReference type="EMBL" id="ML995483">
    <property type="protein sequence ID" value="KAF2142864.1"/>
    <property type="molecule type" value="Genomic_DNA"/>
</dbReference>
<feature type="chain" id="PRO_5025367503" description="Mid2 domain-containing protein" evidence="2">
    <location>
        <begin position="26"/>
        <end position="174"/>
    </location>
</feature>
<evidence type="ECO:0000313" key="3">
    <source>
        <dbReference type="EMBL" id="KAF2142864.1"/>
    </source>
</evidence>
<dbReference type="GeneID" id="54297799"/>
<dbReference type="RefSeq" id="XP_033398576.1">
    <property type="nucleotide sequence ID" value="XM_033540303.1"/>
</dbReference>
<accession>A0A6A6BHY5</accession>
<evidence type="ECO:0000256" key="1">
    <source>
        <dbReference type="SAM" id="Phobius"/>
    </source>
</evidence>
<keyword evidence="2" id="KW-0732">Signal</keyword>
<proteinExistence type="predicted"/>
<organism evidence="3 4">
    <name type="scientific">Aplosporella prunicola CBS 121167</name>
    <dbReference type="NCBI Taxonomy" id="1176127"/>
    <lineage>
        <taxon>Eukaryota</taxon>
        <taxon>Fungi</taxon>
        <taxon>Dikarya</taxon>
        <taxon>Ascomycota</taxon>
        <taxon>Pezizomycotina</taxon>
        <taxon>Dothideomycetes</taxon>
        <taxon>Dothideomycetes incertae sedis</taxon>
        <taxon>Botryosphaeriales</taxon>
        <taxon>Aplosporellaceae</taxon>
        <taxon>Aplosporella</taxon>
    </lineage>
</organism>
<keyword evidence="1" id="KW-1133">Transmembrane helix</keyword>